<name>A0A8J3M590_9RHOB</name>
<dbReference type="Gene3D" id="1.10.10.1320">
    <property type="entry name" value="Anti-sigma factor, zinc-finger domain"/>
    <property type="match status" value="1"/>
</dbReference>
<protein>
    <submittedName>
        <fullName evidence="2">Anti-sigma-E factor ChrR</fullName>
    </submittedName>
</protein>
<evidence type="ECO:0000313" key="3">
    <source>
        <dbReference type="Proteomes" id="UP000626220"/>
    </source>
</evidence>
<reference evidence="2" key="1">
    <citation type="journal article" date="2014" name="Int. J. Syst. Evol. Microbiol.">
        <title>Complete genome sequence of Corynebacterium casei LMG S-19264T (=DSM 44701T), isolated from a smear-ripened cheese.</title>
        <authorList>
            <consortium name="US DOE Joint Genome Institute (JGI-PGF)"/>
            <person name="Walter F."/>
            <person name="Albersmeier A."/>
            <person name="Kalinowski J."/>
            <person name="Ruckert C."/>
        </authorList>
    </citation>
    <scope>NUCLEOTIDE SEQUENCE</scope>
    <source>
        <strain evidence="2">KCTC 42650</strain>
    </source>
</reference>
<feature type="domain" description="ChrR-like cupin" evidence="1">
    <location>
        <begin position="103"/>
        <end position="193"/>
    </location>
</feature>
<evidence type="ECO:0000313" key="2">
    <source>
        <dbReference type="EMBL" id="GHF42149.1"/>
    </source>
</evidence>
<organism evidence="2 3">
    <name type="scientific">Seohaeicola zhoushanensis</name>
    <dbReference type="NCBI Taxonomy" id="1569283"/>
    <lineage>
        <taxon>Bacteria</taxon>
        <taxon>Pseudomonadati</taxon>
        <taxon>Pseudomonadota</taxon>
        <taxon>Alphaproteobacteria</taxon>
        <taxon>Rhodobacterales</taxon>
        <taxon>Roseobacteraceae</taxon>
        <taxon>Seohaeicola</taxon>
    </lineage>
</organism>
<dbReference type="AlphaFoldDB" id="A0A8J3M590"/>
<comment type="caution">
    <text evidence="2">The sequence shown here is derived from an EMBL/GenBank/DDBJ whole genome shotgun (WGS) entry which is preliminary data.</text>
</comment>
<dbReference type="RefSeq" id="WP_189679156.1">
    <property type="nucleotide sequence ID" value="NZ_BNCJ01000002.1"/>
</dbReference>
<dbReference type="CDD" id="cd20301">
    <property type="entry name" value="cupin_ChrR"/>
    <property type="match status" value="1"/>
</dbReference>
<dbReference type="InterPro" id="IPR011051">
    <property type="entry name" value="RmlC_Cupin_sf"/>
</dbReference>
<dbReference type="SUPFAM" id="SSF51182">
    <property type="entry name" value="RmlC-like cupins"/>
    <property type="match status" value="1"/>
</dbReference>
<dbReference type="Gene3D" id="2.60.120.10">
    <property type="entry name" value="Jelly Rolls"/>
    <property type="match status" value="1"/>
</dbReference>
<sequence>MEETIHHHIGDDLLMGYSAGTLPEAFSLMVAAHLSLCDTCRAAVAAYDAVGGALIEDDGVEMTEGSIEHALARIELASAPEPVPERKRCAVLPAPLADYVGGDLASVKWRPVGMGVRQAILPTSGKATARLLYIPAGASVPDHGHGGRELTMVLQGAFSDEIASFARGDVETADESIVHTPIADVGADCICLAVTDAPLRFRSLIPRLIQPFLKI</sequence>
<accession>A0A8J3M590</accession>
<evidence type="ECO:0000259" key="1">
    <source>
        <dbReference type="Pfam" id="PF12973"/>
    </source>
</evidence>
<keyword evidence="3" id="KW-1185">Reference proteome</keyword>
<reference evidence="2" key="2">
    <citation type="submission" date="2020-09" db="EMBL/GenBank/DDBJ databases">
        <authorList>
            <person name="Sun Q."/>
            <person name="Kim S."/>
        </authorList>
    </citation>
    <scope>NUCLEOTIDE SEQUENCE</scope>
    <source>
        <strain evidence="2">KCTC 42650</strain>
    </source>
</reference>
<dbReference type="InterPro" id="IPR041916">
    <property type="entry name" value="Anti_sigma_zinc_sf"/>
</dbReference>
<proteinExistence type="predicted"/>
<dbReference type="NCBIfam" id="TIGR02451">
    <property type="entry name" value="anti_sig_ChrR"/>
    <property type="match status" value="1"/>
</dbReference>
<gene>
    <name evidence="2" type="primary">chrR</name>
    <name evidence="2" type="ORF">GCM10017056_12350</name>
</gene>
<dbReference type="Proteomes" id="UP000626220">
    <property type="component" value="Unassembled WGS sequence"/>
</dbReference>
<dbReference type="InterPro" id="IPR025979">
    <property type="entry name" value="ChrR-like_cupin_dom"/>
</dbReference>
<dbReference type="Pfam" id="PF12973">
    <property type="entry name" value="Cupin_7"/>
    <property type="match status" value="1"/>
</dbReference>
<dbReference type="InterPro" id="IPR012807">
    <property type="entry name" value="Anti-sigma_ChrR"/>
</dbReference>
<dbReference type="EMBL" id="BNCJ01000002">
    <property type="protein sequence ID" value="GHF42149.1"/>
    <property type="molecule type" value="Genomic_DNA"/>
</dbReference>
<dbReference type="InterPro" id="IPR014710">
    <property type="entry name" value="RmlC-like_jellyroll"/>
</dbReference>